<dbReference type="GO" id="GO:0004712">
    <property type="term" value="F:protein serine/threonine/tyrosine kinase activity"/>
    <property type="evidence" value="ECO:0000318"/>
    <property type="project" value="GO_Central"/>
</dbReference>
<dbReference type="GO" id="GO:0034501">
    <property type="term" value="P:protein localization to kinetochore"/>
    <property type="evidence" value="ECO:0000318"/>
    <property type="project" value="GO_Central"/>
</dbReference>
<keyword evidence="11" id="KW-1185">Reference proteome</keyword>
<organism evidence="11">
    <name type="scientific">Selaginella moellendorffii</name>
    <name type="common">Spikemoss</name>
    <dbReference type="NCBI Taxonomy" id="88036"/>
    <lineage>
        <taxon>Eukaryota</taxon>
        <taxon>Viridiplantae</taxon>
        <taxon>Streptophyta</taxon>
        <taxon>Embryophyta</taxon>
        <taxon>Tracheophyta</taxon>
        <taxon>Lycopodiopsida</taxon>
        <taxon>Selaginellales</taxon>
        <taxon>Selaginellaceae</taxon>
        <taxon>Selaginella</taxon>
    </lineage>
</organism>
<feature type="non-terminal residue" evidence="10">
    <location>
        <position position="1"/>
    </location>
</feature>
<proteinExistence type="inferred from homology"/>
<dbReference type="GO" id="GO:0005524">
    <property type="term" value="F:ATP binding"/>
    <property type="evidence" value="ECO:0007669"/>
    <property type="project" value="UniProtKB-UniRule"/>
</dbReference>
<dbReference type="Gene3D" id="3.30.200.20">
    <property type="entry name" value="Phosphorylase Kinase, domain 1"/>
    <property type="match status" value="1"/>
</dbReference>
<dbReference type="GO" id="GO:0005634">
    <property type="term" value="C:nucleus"/>
    <property type="evidence" value="ECO:0000318"/>
    <property type="project" value="GO_Central"/>
</dbReference>
<dbReference type="FunFam" id="3.30.200.20:FF:000131">
    <property type="entry name" value="Dual specificity protein kinase TTK"/>
    <property type="match status" value="1"/>
</dbReference>
<dbReference type="OMA" id="CEVYSAL"/>
<dbReference type="InterPro" id="IPR008271">
    <property type="entry name" value="Ser/Thr_kinase_AS"/>
</dbReference>
<dbReference type="PROSITE" id="PS50011">
    <property type="entry name" value="PROTEIN_KINASE_DOM"/>
    <property type="match status" value="1"/>
</dbReference>
<evidence type="ECO:0000256" key="4">
    <source>
        <dbReference type="ARBA" id="ARBA00022777"/>
    </source>
</evidence>
<dbReference type="GO" id="GO:0004674">
    <property type="term" value="F:protein serine/threonine kinase activity"/>
    <property type="evidence" value="ECO:0000318"/>
    <property type="project" value="GO_Central"/>
</dbReference>
<evidence type="ECO:0000256" key="7">
    <source>
        <dbReference type="RuleBase" id="RU000304"/>
    </source>
</evidence>
<evidence type="ECO:0000313" key="10">
    <source>
        <dbReference type="EMBL" id="EFJ31574.1"/>
    </source>
</evidence>
<dbReference type="GO" id="GO:0033316">
    <property type="term" value="P:meiotic spindle assembly checkpoint signaling"/>
    <property type="evidence" value="ECO:0000318"/>
    <property type="project" value="GO_Central"/>
</dbReference>
<dbReference type="FunFam" id="1.10.510.10:FF:000224">
    <property type="entry name" value="serine/threonine-protein kinase mph1 isoform X1"/>
    <property type="match status" value="1"/>
</dbReference>
<keyword evidence="3 6" id="KW-0547">Nucleotide-binding</keyword>
<dbReference type="HOGENOM" id="CLU_000288_63_23_1"/>
<dbReference type="SMART" id="SM00220">
    <property type="entry name" value="S_TKc"/>
    <property type="match status" value="1"/>
</dbReference>
<dbReference type="GO" id="GO:0007094">
    <property type="term" value="P:mitotic spindle assembly checkpoint signaling"/>
    <property type="evidence" value="ECO:0000318"/>
    <property type="project" value="GO_Central"/>
</dbReference>
<dbReference type="PROSITE" id="PS00108">
    <property type="entry name" value="PROTEIN_KINASE_ST"/>
    <property type="match status" value="1"/>
</dbReference>
<sequence length="418" mass="47817">EELHSLRSQQQEVKVAEGANVHDKVVTESKESDSSRGKTRENANFVWVNNKRYQKLGKIGSGGSSHVFKVIAQDCTIYGLKRIILKGRDHQTACGFHQEIEYLERLKGKNHIIQLIDYEVTDKTIFRSDSAATHGEILNDVRIYMVLEYGEIDLARILERKKSEDGQLDENWLRLHWEHILKAVNTIHEERIVHADLKPANFLLVQGALKLIDFGIAKAIQNDTTNIVRESQVGTLNYMSPEAFLMNSRDEQGTVKCGRASDIWSLGCILYQMVYGRTPFSHLSFYQKIREITNENHVINFPPVSNPLIVDVMKSCLMWDKDKRPRIPQLLEHAFLKPRPPPPSDDHHYLREALLESFQAYVLARGSMELTELIRKAIKPPLDGGHEKLDEVLLPFARLYVKRVGKAALCELLTSVTM</sequence>
<protein>
    <recommendedName>
        <fullName evidence="9">Protein kinase domain-containing protein</fullName>
    </recommendedName>
</protein>
<gene>
    <name evidence="10" type="ORF">SELMODRAFT_86665</name>
</gene>
<evidence type="ECO:0000259" key="9">
    <source>
        <dbReference type="PROSITE" id="PS50011"/>
    </source>
</evidence>
<dbReference type="STRING" id="88036.D8R7Q5"/>
<accession>D8R7Q5</accession>
<dbReference type="GO" id="GO:0007059">
    <property type="term" value="P:chromosome segregation"/>
    <property type="evidence" value="ECO:0000318"/>
    <property type="project" value="GO_Central"/>
</dbReference>
<feature type="binding site" evidence="6">
    <location>
        <position position="86"/>
    </location>
    <ligand>
        <name>ATP</name>
        <dbReference type="ChEBI" id="CHEBI:30616"/>
    </ligand>
</feature>
<dbReference type="AlphaFoldDB" id="D8R7Q5"/>
<keyword evidence="5 6" id="KW-0067">ATP-binding</keyword>
<comment type="similarity">
    <text evidence="7">Belongs to the protein kinase superfamily.</text>
</comment>
<dbReference type="Gramene" id="EFJ31574">
    <property type="protein sequence ID" value="EFJ31574"/>
    <property type="gene ID" value="SELMODRAFT_86665"/>
</dbReference>
<dbReference type="KEGG" id="smo:SELMODRAFT_86665"/>
<evidence type="ECO:0000256" key="2">
    <source>
        <dbReference type="ARBA" id="ARBA00022679"/>
    </source>
</evidence>
<dbReference type="PROSITE" id="PS00107">
    <property type="entry name" value="PROTEIN_KINASE_ATP"/>
    <property type="match status" value="1"/>
</dbReference>
<dbReference type="PANTHER" id="PTHR22974:SF21">
    <property type="entry name" value="DUAL SPECIFICITY PROTEIN KINASE TTK"/>
    <property type="match status" value="1"/>
</dbReference>
<evidence type="ECO:0000313" key="11">
    <source>
        <dbReference type="Proteomes" id="UP000001514"/>
    </source>
</evidence>
<dbReference type="InterPro" id="IPR027084">
    <property type="entry name" value="Mps1_cat"/>
</dbReference>
<dbReference type="Proteomes" id="UP000001514">
    <property type="component" value="Unassembled WGS sequence"/>
</dbReference>
<evidence type="ECO:0000256" key="1">
    <source>
        <dbReference type="ARBA" id="ARBA00022527"/>
    </source>
</evidence>
<dbReference type="InterPro" id="IPR000719">
    <property type="entry name" value="Prot_kinase_dom"/>
</dbReference>
<dbReference type="Pfam" id="PF00069">
    <property type="entry name" value="Pkinase"/>
    <property type="match status" value="1"/>
</dbReference>
<evidence type="ECO:0000256" key="3">
    <source>
        <dbReference type="ARBA" id="ARBA00022741"/>
    </source>
</evidence>
<feature type="region of interest" description="Disordered" evidence="8">
    <location>
        <begin position="1"/>
        <end position="39"/>
    </location>
</feature>
<evidence type="ECO:0000256" key="6">
    <source>
        <dbReference type="PROSITE-ProRule" id="PRU10141"/>
    </source>
</evidence>
<evidence type="ECO:0000256" key="5">
    <source>
        <dbReference type="ARBA" id="ARBA00022840"/>
    </source>
</evidence>
<dbReference type="SUPFAM" id="SSF56112">
    <property type="entry name" value="Protein kinase-like (PK-like)"/>
    <property type="match status" value="1"/>
</dbReference>
<feature type="compositionally biased region" description="Basic and acidic residues" evidence="8">
    <location>
        <begin position="20"/>
        <end position="39"/>
    </location>
</feature>
<keyword evidence="1 7" id="KW-0723">Serine/threonine-protein kinase</keyword>
<dbReference type="EMBL" id="GL377573">
    <property type="protein sequence ID" value="EFJ31574.1"/>
    <property type="molecule type" value="Genomic_DNA"/>
</dbReference>
<keyword evidence="2" id="KW-0808">Transferase</keyword>
<feature type="domain" description="Protein kinase" evidence="9">
    <location>
        <begin position="53"/>
        <end position="336"/>
    </location>
</feature>
<dbReference type="CDD" id="cd14131">
    <property type="entry name" value="PKc_Mps1"/>
    <property type="match status" value="1"/>
</dbReference>
<name>D8R7Q5_SELML</name>
<dbReference type="Gene3D" id="1.10.510.10">
    <property type="entry name" value="Transferase(Phosphotransferase) domain 1"/>
    <property type="match status" value="1"/>
</dbReference>
<dbReference type="GO" id="GO:0000776">
    <property type="term" value="C:kinetochore"/>
    <property type="evidence" value="ECO:0000318"/>
    <property type="project" value="GO_Central"/>
</dbReference>
<dbReference type="PANTHER" id="PTHR22974">
    <property type="entry name" value="MIXED LINEAGE PROTEIN KINASE"/>
    <property type="match status" value="1"/>
</dbReference>
<dbReference type="InterPro" id="IPR011009">
    <property type="entry name" value="Kinase-like_dom_sf"/>
</dbReference>
<evidence type="ECO:0000256" key="8">
    <source>
        <dbReference type="SAM" id="MobiDB-lite"/>
    </source>
</evidence>
<dbReference type="eggNOG" id="KOG0596">
    <property type="taxonomic scope" value="Eukaryota"/>
</dbReference>
<dbReference type="InParanoid" id="D8R7Q5"/>
<dbReference type="GO" id="GO:0098813">
    <property type="term" value="P:nuclear chromosome segregation"/>
    <property type="evidence" value="ECO:0007669"/>
    <property type="project" value="UniProtKB-ARBA"/>
</dbReference>
<feature type="compositionally biased region" description="Polar residues" evidence="8">
    <location>
        <begin position="1"/>
        <end position="12"/>
    </location>
</feature>
<dbReference type="OrthoDB" id="20524at2759"/>
<keyword evidence="4" id="KW-0418">Kinase</keyword>
<reference evidence="10 11" key="1">
    <citation type="journal article" date="2011" name="Science">
        <title>The Selaginella genome identifies genetic changes associated with the evolution of vascular plants.</title>
        <authorList>
            <person name="Banks J.A."/>
            <person name="Nishiyama T."/>
            <person name="Hasebe M."/>
            <person name="Bowman J.L."/>
            <person name="Gribskov M."/>
            <person name="dePamphilis C."/>
            <person name="Albert V.A."/>
            <person name="Aono N."/>
            <person name="Aoyama T."/>
            <person name="Ambrose B.A."/>
            <person name="Ashton N.W."/>
            <person name="Axtell M.J."/>
            <person name="Barker E."/>
            <person name="Barker M.S."/>
            <person name="Bennetzen J.L."/>
            <person name="Bonawitz N.D."/>
            <person name="Chapple C."/>
            <person name="Cheng C."/>
            <person name="Correa L.G."/>
            <person name="Dacre M."/>
            <person name="DeBarry J."/>
            <person name="Dreyer I."/>
            <person name="Elias M."/>
            <person name="Engstrom E.M."/>
            <person name="Estelle M."/>
            <person name="Feng L."/>
            <person name="Finet C."/>
            <person name="Floyd S.K."/>
            <person name="Frommer W.B."/>
            <person name="Fujita T."/>
            <person name="Gramzow L."/>
            <person name="Gutensohn M."/>
            <person name="Harholt J."/>
            <person name="Hattori M."/>
            <person name="Heyl A."/>
            <person name="Hirai T."/>
            <person name="Hiwatashi Y."/>
            <person name="Ishikawa M."/>
            <person name="Iwata M."/>
            <person name="Karol K.G."/>
            <person name="Koehler B."/>
            <person name="Kolukisaoglu U."/>
            <person name="Kubo M."/>
            <person name="Kurata T."/>
            <person name="Lalonde S."/>
            <person name="Li K."/>
            <person name="Li Y."/>
            <person name="Litt A."/>
            <person name="Lyons E."/>
            <person name="Manning G."/>
            <person name="Maruyama T."/>
            <person name="Michael T.P."/>
            <person name="Mikami K."/>
            <person name="Miyazaki S."/>
            <person name="Morinaga S."/>
            <person name="Murata T."/>
            <person name="Mueller-Roeber B."/>
            <person name="Nelson D.R."/>
            <person name="Obara M."/>
            <person name="Oguri Y."/>
            <person name="Olmstead R.G."/>
            <person name="Onodera N."/>
            <person name="Petersen B.L."/>
            <person name="Pils B."/>
            <person name="Prigge M."/>
            <person name="Rensing S.A."/>
            <person name="Riano-Pachon D.M."/>
            <person name="Roberts A.W."/>
            <person name="Sato Y."/>
            <person name="Scheller H.V."/>
            <person name="Schulz B."/>
            <person name="Schulz C."/>
            <person name="Shakirov E.V."/>
            <person name="Shibagaki N."/>
            <person name="Shinohara N."/>
            <person name="Shippen D.E."/>
            <person name="Soerensen I."/>
            <person name="Sotooka R."/>
            <person name="Sugimoto N."/>
            <person name="Sugita M."/>
            <person name="Sumikawa N."/>
            <person name="Tanurdzic M."/>
            <person name="Theissen G."/>
            <person name="Ulvskov P."/>
            <person name="Wakazuki S."/>
            <person name="Weng J.K."/>
            <person name="Willats W.W."/>
            <person name="Wipf D."/>
            <person name="Wolf P.G."/>
            <person name="Yang L."/>
            <person name="Zimmer A.D."/>
            <person name="Zhu Q."/>
            <person name="Mitros T."/>
            <person name="Hellsten U."/>
            <person name="Loque D."/>
            <person name="Otillar R."/>
            <person name="Salamov A."/>
            <person name="Schmutz J."/>
            <person name="Shapiro H."/>
            <person name="Lindquist E."/>
            <person name="Lucas S."/>
            <person name="Rokhsar D."/>
            <person name="Grigoriev I.V."/>
        </authorList>
    </citation>
    <scope>NUCLEOTIDE SEQUENCE [LARGE SCALE GENOMIC DNA]</scope>
</reference>
<dbReference type="InterPro" id="IPR017441">
    <property type="entry name" value="Protein_kinase_ATP_BS"/>
</dbReference>